<dbReference type="RefSeq" id="WP_377944999.1">
    <property type="nucleotide sequence ID" value="NZ_JBHUCX010000083.1"/>
</dbReference>
<sequence length="141" mass="15870">MEHNIENMEAIRTLFIGLVEAWNNGDGMAYANHFTDDADFVTVNGIYLKGRAEIAEAHQRLFNGPLKGSKLELTEDVHARFLTEDITIVHGGGEVKLENMNDNPEDRLSINTSVVVRQNGEWRITAFHNCSVQKIQGGFRK</sequence>
<dbReference type="SUPFAM" id="SSF54427">
    <property type="entry name" value="NTF2-like"/>
    <property type="match status" value="1"/>
</dbReference>
<comment type="caution">
    <text evidence="2">The sequence shown here is derived from an EMBL/GenBank/DDBJ whole genome shotgun (WGS) entry which is preliminary data.</text>
</comment>
<feature type="domain" description="DUF4440" evidence="1">
    <location>
        <begin position="11"/>
        <end position="124"/>
    </location>
</feature>
<dbReference type="InterPro" id="IPR027843">
    <property type="entry name" value="DUF4440"/>
</dbReference>
<gene>
    <name evidence="2" type="ORF">ACFSB2_20655</name>
</gene>
<evidence type="ECO:0000313" key="2">
    <source>
        <dbReference type="EMBL" id="MFD1677090.1"/>
    </source>
</evidence>
<protein>
    <submittedName>
        <fullName evidence="2">SgcJ/EcaC family oxidoreductase</fullName>
    </submittedName>
</protein>
<reference evidence="3" key="1">
    <citation type="journal article" date="2019" name="Int. J. Syst. Evol. Microbiol.">
        <title>The Global Catalogue of Microorganisms (GCM) 10K type strain sequencing project: providing services to taxonomists for standard genome sequencing and annotation.</title>
        <authorList>
            <consortium name="The Broad Institute Genomics Platform"/>
            <consortium name="The Broad Institute Genome Sequencing Center for Infectious Disease"/>
            <person name="Wu L."/>
            <person name="Ma J."/>
        </authorList>
    </citation>
    <scope>NUCLEOTIDE SEQUENCE [LARGE SCALE GENOMIC DNA]</scope>
    <source>
        <strain evidence="3">CGMCC 1.12286</strain>
    </source>
</reference>
<dbReference type="InterPro" id="IPR032710">
    <property type="entry name" value="NTF2-like_dom_sf"/>
</dbReference>
<evidence type="ECO:0000259" key="1">
    <source>
        <dbReference type="Pfam" id="PF14534"/>
    </source>
</evidence>
<dbReference type="Pfam" id="PF14534">
    <property type="entry name" value="DUF4440"/>
    <property type="match status" value="1"/>
</dbReference>
<name>A0ABW4JNG2_9BACL</name>
<dbReference type="NCBIfam" id="TIGR02246">
    <property type="entry name" value="SgcJ/EcaC family oxidoreductase"/>
    <property type="match status" value="1"/>
</dbReference>
<keyword evidence="3" id="KW-1185">Reference proteome</keyword>
<dbReference type="EMBL" id="JBHUCX010000083">
    <property type="protein sequence ID" value="MFD1677090.1"/>
    <property type="molecule type" value="Genomic_DNA"/>
</dbReference>
<accession>A0ABW4JNG2</accession>
<dbReference type="InterPro" id="IPR011944">
    <property type="entry name" value="Steroid_delta5-4_isomerase"/>
</dbReference>
<dbReference type="Proteomes" id="UP001597079">
    <property type="component" value="Unassembled WGS sequence"/>
</dbReference>
<dbReference type="Gene3D" id="3.10.450.50">
    <property type="match status" value="1"/>
</dbReference>
<evidence type="ECO:0000313" key="3">
    <source>
        <dbReference type="Proteomes" id="UP001597079"/>
    </source>
</evidence>
<organism evidence="2 3">
    <name type="scientific">Alicyclobacillus fodiniaquatilis</name>
    <dbReference type="NCBI Taxonomy" id="1661150"/>
    <lineage>
        <taxon>Bacteria</taxon>
        <taxon>Bacillati</taxon>
        <taxon>Bacillota</taxon>
        <taxon>Bacilli</taxon>
        <taxon>Bacillales</taxon>
        <taxon>Alicyclobacillaceae</taxon>
        <taxon>Alicyclobacillus</taxon>
    </lineage>
</organism>
<proteinExistence type="predicted"/>